<keyword evidence="3 4" id="KW-0067">ATP-binding</keyword>
<reference evidence="5 6" key="1">
    <citation type="submission" date="2019-04" db="EMBL/GenBank/DDBJ databases">
        <authorList>
            <person name="Hwang J.C."/>
        </authorList>
    </citation>
    <scope>NUCLEOTIDE SEQUENCE [LARGE SCALE GENOMIC DNA]</scope>
    <source>
        <strain evidence="5 6">IMCC35002</strain>
    </source>
</reference>
<comment type="similarity">
    <text evidence="1 4">Belongs to the heat shock protein 70 family.</text>
</comment>
<evidence type="ECO:0000313" key="6">
    <source>
        <dbReference type="Proteomes" id="UP000305675"/>
    </source>
</evidence>
<dbReference type="Gene3D" id="3.90.640.10">
    <property type="entry name" value="Actin, Chain A, domain 4"/>
    <property type="match status" value="1"/>
</dbReference>
<evidence type="ECO:0000256" key="1">
    <source>
        <dbReference type="ARBA" id="ARBA00007381"/>
    </source>
</evidence>
<dbReference type="InterPro" id="IPR018181">
    <property type="entry name" value="Heat_shock_70_CS"/>
</dbReference>
<keyword evidence="2 4" id="KW-0547">Nucleotide-binding</keyword>
<dbReference type="Gene3D" id="3.30.420.40">
    <property type="match status" value="3"/>
</dbReference>
<dbReference type="PANTHER" id="PTHR19375">
    <property type="entry name" value="HEAT SHOCK PROTEIN 70KDA"/>
    <property type="match status" value="1"/>
</dbReference>
<organism evidence="5 6">
    <name type="scientific">Ferrimonas aestuarii</name>
    <dbReference type="NCBI Taxonomy" id="2569539"/>
    <lineage>
        <taxon>Bacteria</taxon>
        <taxon>Pseudomonadati</taxon>
        <taxon>Pseudomonadota</taxon>
        <taxon>Gammaproteobacteria</taxon>
        <taxon>Alteromonadales</taxon>
        <taxon>Ferrimonadaceae</taxon>
        <taxon>Ferrimonas</taxon>
    </lineage>
</organism>
<accession>A0A4U1BMI6</accession>
<dbReference type="OrthoDB" id="9807934at2"/>
<dbReference type="GO" id="GO:0140662">
    <property type="term" value="F:ATP-dependent protein folding chaperone"/>
    <property type="evidence" value="ECO:0007669"/>
    <property type="project" value="InterPro"/>
</dbReference>
<dbReference type="EMBL" id="SWCJ01000008">
    <property type="protein sequence ID" value="TKB54524.1"/>
    <property type="molecule type" value="Genomic_DNA"/>
</dbReference>
<sequence>MSVSVNWAISLSPENPVNLANPCWQYDDLICFRFINSFLSKGSTATKIPQYLGNTCRQVKTSTTKTTILMQFHNNRAKSPLSCYQEIVSLAALFQLDWSFFMAAFAGFDFGTANCALGTIHANKPQVVALPDHGNYMLSSLWAPNPEMICGWLYRQLKPRGLDRAYALARSTALTASLRAGSEAKLDGYGDEVAFGHHGLELYLEDPADCYYVRSPKSFLGSSGVTTRQQQMFEDISAAMMWQMRSQAEQAGIDNLEKVVIGRPVNFQGFNSEDSNRQALDVLSRAASYVGFKEVEFLYEPVAAGLSYEMQLERPQRVMVVDIGGGTSDVSMLEMGPKLAQQSDQQRRILGFNGERIGGNDFDITLNVRTLMPTLGAGLVDSNGRTIPLKPFFDAAEVNSIGAQTRFYGKDMLKFLQELQQKPELATVSRLIKVQQQHMTFQLSALAEQAKIALSEQPQTQVDLGCIEANLTADVTQSQFTQASQNLLNRIAYLCDDVMAQAGCEPDTLYLTGGSANAPFIKAFLADRYQKPMVSGDNFGSVTSGLTLWASRIFS</sequence>
<dbReference type="NCBIfam" id="NF008673">
    <property type="entry name" value="PRK11678.1"/>
    <property type="match status" value="1"/>
</dbReference>
<dbReference type="GO" id="GO:0005524">
    <property type="term" value="F:ATP binding"/>
    <property type="evidence" value="ECO:0007669"/>
    <property type="project" value="UniProtKB-KW"/>
</dbReference>
<evidence type="ECO:0000256" key="4">
    <source>
        <dbReference type="RuleBase" id="RU003322"/>
    </source>
</evidence>
<dbReference type="InterPro" id="IPR013126">
    <property type="entry name" value="Hsp_70_fam"/>
</dbReference>
<evidence type="ECO:0000256" key="3">
    <source>
        <dbReference type="ARBA" id="ARBA00022840"/>
    </source>
</evidence>
<dbReference type="SUPFAM" id="SSF53067">
    <property type="entry name" value="Actin-like ATPase domain"/>
    <property type="match status" value="2"/>
</dbReference>
<evidence type="ECO:0000256" key="2">
    <source>
        <dbReference type="ARBA" id="ARBA00022741"/>
    </source>
</evidence>
<protein>
    <submittedName>
        <fullName evidence="5">Molecular chaperone</fullName>
    </submittedName>
</protein>
<dbReference type="Proteomes" id="UP000305675">
    <property type="component" value="Unassembled WGS sequence"/>
</dbReference>
<comment type="caution">
    <text evidence="5">The sequence shown here is derived from an EMBL/GenBank/DDBJ whole genome shotgun (WGS) entry which is preliminary data.</text>
</comment>
<dbReference type="PROSITE" id="PS00329">
    <property type="entry name" value="HSP70_2"/>
    <property type="match status" value="1"/>
</dbReference>
<name>A0A4U1BMI6_9GAMM</name>
<dbReference type="InterPro" id="IPR043129">
    <property type="entry name" value="ATPase_NBD"/>
</dbReference>
<dbReference type="Pfam" id="PF00012">
    <property type="entry name" value="HSP70"/>
    <property type="match status" value="2"/>
</dbReference>
<evidence type="ECO:0000313" key="5">
    <source>
        <dbReference type="EMBL" id="TKB54524.1"/>
    </source>
</evidence>
<keyword evidence="6" id="KW-1185">Reference proteome</keyword>
<gene>
    <name evidence="5" type="primary">yegD</name>
    <name evidence="5" type="ORF">FCL42_11980</name>
</gene>
<proteinExistence type="inferred from homology"/>
<dbReference type="AlphaFoldDB" id="A0A4U1BMI6"/>